<dbReference type="SUPFAM" id="SSF52218">
    <property type="entry name" value="Flavoproteins"/>
    <property type="match status" value="1"/>
</dbReference>
<name>A0ABY6D1G7_9BACT</name>
<dbReference type="Proteomes" id="UP001062165">
    <property type="component" value="Chromosome"/>
</dbReference>
<dbReference type="Gene3D" id="3.40.50.360">
    <property type="match status" value="1"/>
</dbReference>
<reference evidence="2" key="1">
    <citation type="submission" date="2022-10" db="EMBL/GenBank/DDBJ databases">
        <title>Comparative genomics and taxonomic characterization of three novel marine species of genus Reichenbachiella exhibiting antioxidant and polysaccharide degradation activities.</title>
        <authorList>
            <person name="Muhammad N."/>
            <person name="Lee Y.-J."/>
            <person name="Ko J."/>
            <person name="Kim S.-G."/>
        </authorList>
    </citation>
    <scope>NUCLEOTIDE SEQUENCE</scope>
    <source>
        <strain evidence="2">Wsw4-B4</strain>
    </source>
</reference>
<dbReference type="EMBL" id="CP106735">
    <property type="protein sequence ID" value="UXX80007.1"/>
    <property type="molecule type" value="Genomic_DNA"/>
</dbReference>
<dbReference type="RefSeq" id="WP_263051737.1">
    <property type="nucleotide sequence ID" value="NZ_CP106735.1"/>
</dbReference>
<evidence type="ECO:0000259" key="1">
    <source>
        <dbReference type="Pfam" id="PF03358"/>
    </source>
</evidence>
<evidence type="ECO:0000313" key="3">
    <source>
        <dbReference type="Proteomes" id="UP001062165"/>
    </source>
</evidence>
<dbReference type="InterPro" id="IPR005025">
    <property type="entry name" value="FMN_Rdtase-like_dom"/>
</dbReference>
<feature type="domain" description="NADPH-dependent FMN reductase-like" evidence="1">
    <location>
        <begin position="3"/>
        <end position="131"/>
    </location>
</feature>
<organism evidence="2 3">
    <name type="scientific">Reichenbachiella carrageenanivorans</name>
    <dbReference type="NCBI Taxonomy" id="2979869"/>
    <lineage>
        <taxon>Bacteria</taxon>
        <taxon>Pseudomonadati</taxon>
        <taxon>Bacteroidota</taxon>
        <taxon>Cytophagia</taxon>
        <taxon>Cytophagales</taxon>
        <taxon>Reichenbachiellaceae</taxon>
        <taxon>Reichenbachiella</taxon>
    </lineage>
</organism>
<protein>
    <submittedName>
        <fullName evidence="2">NAD(P)H-dependent oxidoreductase</fullName>
    </submittedName>
</protein>
<proteinExistence type="predicted"/>
<dbReference type="PANTHER" id="PTHR30543">
    <property type="entry name" value="CHROMATE REDUCTASE"/>
    <property type="match status" value="1"/>
</dbReference>
<gene>
    <name evidence="2" type="ORF">N7E81_02660</name>
</gene>
<dbReference type="InterPro" id="IPR029039">
    <property type="entry name" value="Flavoprotein-like_sf"/>
</dbReference>
<dbReference type="InterPro" id="IPR050712">
    <property type="entry name" value="NAD(P)H-dep_reductase"/>
</dbReference>
<dbReference type="PANTHER" id="PTHR30543:SF21">
    <property type="entry name" value="NAD(P)H-DEPENDENT FMN REDUCTASE LOT6"/>
    <property type="match status" value="1"/>
</dbReference>
<evidence type="ECO:0000313" key="2">
    <source>
        <dbReference type="EMBL" id="UXX80007.1"/>
    </source>
</evidence>
<dbReference type="Pfam" id="PF03358">
    <property type="entry name" value="FMN_red"/>
    <property type="match status" value="1"/>
</dbReference>
<accession>A0ABY6D1G7</accession>
<sequence length="178" mass="19235">MKKVIAFAGSNSSTSINVQLVKYASSLVEAAEVEFVDLRGYDAPIYSADIEKVGIPQPIQDLVAKLKEADAYIIGTPEHNGSLTAFLKNTIDWASRVEAKFLGGKPVLLLSTSAGKRGAAGSLEDLNVKMKYFAGEVAATYSLGLFNETFDRKQGQITDEKRQKELAAAVAQFEKSLL</sequence>
<keyword evidence="3" id="KW-1185">Reference proteome</keyword>